<dbReference type="Proteomes" id="UP000784294">
    <property type="component" value="Unassembled WGS sequence"/>
</dbReference>
<evidence type="ECO:0000313" key="2">
    <source>
        <dbReference type="Proteomes" id="UP000784294"/>
    </source>
</evidence>
<sequence>MEQSIYLVWRLTCVALSNFSGPGRFDSGTQQPVPIDVPSRILHSLLPGGGPKETPSPRAKGPSIVVGSKLSCDTSHARSTFSCGKDVSTNVAINSCPSLDNLADTHISLIGPAILEKLSQISQVCQFTHFIFLIRKKLSKIHKSN</sequence>
<keyword evidence="2" id="KW-1185">Reference proteome</keyword>
<organism evidence="1 2">
    <name type="scientific">Protopolystoma xenopodis</name>
    <dbReference type="NCBI Taxonomy" id="117903"/>
    <lineage>
        <taxon>Eukaryota</taxon>
        <taxon>Metazoa</taxon>
        <taxon>Spiralia</taxon>
        <taxon>Lophotrochozoa</taxon>
        <taxon>Platyhelminthes</taxon>
        <taxon>Monogenea</taxon>
        <taxon>Polyopisthocotylea</taxon>
        <taxon>Polystomatidea</taxon>
        <taxon>Polystomatidae</taxon>
        <taxon>Protopolystoma</taxon>
    </lineage>
</organism>
<reference evidence="1" key="1">
    <citation type="submission" date="2018-11" db="EMBL/GenBank/DDBJ databases">
        <authorList>
            <consortium name="Pathogen Informatics"/>
        </authorList>
    </citation>
    <scope>NUCLEOTIDE SEQUENCE</scope>
</reference>
<name>A0A3S5A2C9_9PLAT</name>
<gene>
    <name evidence="1" type="ORF">PXEA_LOCUS19302</name>
</gene>
<dbReference type="AlphaFoldDB" id="A0A3S5A2C9"/>
<protein>
    <submittedName>
        <fullName evidence="1">Uncharacterized protein</fullName>
    </submittedName>
</protein>
<accession>A0A3S5A2C9</accession>
<comment type="caution">
    <text evidence="1">The sequence shown here is derived from an EMBL/GenBank/DDBJ whole genome shotgun (WGS) entry which is preliminary data.</text>
</comment>
<evidence type="ECO:0000313" key="1">
    <source>
        <dbReference type="EMBL" id="VEL25862.1"/>
    </source>
</evidence>
<dbReference type="EMBL" id="CAAALY010076693">
    <property type="protein sequence ID" value="VEL25862.1"/>
    <property type="molecule type" value="Genomic_DNA"/>
</dbReference>
<proteinExistence type="predicted"/>